<dbReference type="GO" id="GO:0006260">
    <property type="term" value="P:DNA replication"/>
    <property type="evidence" value="ECO:0007669"/>
    <property type="project" value="TreeGrafter"/>
</dbReference>
<feature type="compositionally biased region" description="Basic and acidic residues" evidence="9">
    <location>
        <begin position="500"/>
        <end position="541"/>
    </location>
</feature>
<dbReference type="Pfam" id="PF02919">
    <property type="entry name" value="Topoisom_I_N"/>
    <property type="match status" value="1"/>
</dbReference>
<dbReference type="InterPro" id="IPR013499">
    <property type="entry name" value="TopoI_euk"/>
</dbReference>
<evidence type="ECO:0000256" key="2">
    <source>
        <dbReference type="ARBA" id="ARBA00006645"/>
    </source>
</evidence>
<dbReference type="InterPro" id="IPR011010">
    <property type="entry name" value="DNA_brk_join_enz"/>
</dbReference>
<keyword evidence="5 6" id="KW-0413">Isomerase</keyword>
<dbReference type="InterPro" id="IPR013034">
    <property type="entry name" value="DNA_topo_DNA_db_N_dom1"/>
</dbReference>
<feature type="compositionally biased region" description="Basic and acidic residues" evidence="9">
    <location>
        <begin position="444"/>
        <end position="456"/>
    </location>
</feature>
<dbReference type="InterPro" id="IPR051062">
    <property type="entry name" value="Topoisomerase_IB"/>
</dbReference>
<feature type="compositionally biased region" description="Basic and acidic residues" evidence="9">
    <location>
        <begin position="91"/>
        <end position="119"/>
    </location>
</feature>
<dbReference type="InterPro" id="IPR018521">
    <property type="entry name" value="TopoIB_AS"/>
</dbReference>
<reference evidence="11 12" key="1">
    <citation type="submission" date="2019-01" db="EMBL/GenBank/DDBJ databases">
        <title>Draft Genome and Complete Hox-Cluster Characterization of the Sterlet Sturgeon (Acipenser ruthenus).</title>
        <authorList>
            <person name="Wei Q."/>
        </authorList>
    </citation>
    <scope>NUCLEOTIDE SEQUENCE [LARGE SCALE GENOMIC DNA]</scope>
    <source>
        <strain evidence="11">WHYD16114868_AA</strain>
        <tissue evidence="11">Blood</tissue>
    </source>
</reference>
<feature type="compositionally biased region" description="Basic and acidic residues" evidence="9">
    <location>
        <begin position="282"/>
        <end position="293"/>
    </location>
</feature>
<dbReference type="AlphaFoldDB" id="A0A444TVZ2"/>
<dbReference type="Pfam" id="PF14370">
    <property type="entry name" value="Topo_C_assoc"/>
    <property type="match status" value="1"/>
</dbReference>
<comment type="caution">
    <text evidence="11">The sequence shown here is derived from an EMBL/GenBank/DDBJ whole genome shotgun (WGS) entry which is preliminary data.</text>
</comment>
<evidence type="ECO:0000256" key="8">
    <source>
        <dbReference type="SAM" id="Coils"/>
    </source>
</evidence>
<evidence type="ECO:0000256" key="3">
    <source>
        <dbReference type="ARBA" id="ARBA00023029"/>
    </source>
</evidence>
<dbReference type="GO" id="GO:0003917">
    <property type="term" value="F:DNA topoisomerase type I (single strand cut, ATP-independent) activity"/>
    <property type="evidence" value="ECO:0007669"/>
    <property type="project" value="UniProtKB-UniRule"/>
</dbReference>
<dbReference type="PROSITE" id="PS52038">
    <property type="entry name" value="TOPO_IB_2"/>
    <property type="match status" value="1"/>
</dbReference>
<dbReference type="Gene3D" id="1.10.132.10">
    <property type="match status" value="1"/>
</dbReference>
<protein>
    <recommendedName>
        <fullName evidence="7">DNA topoisomerase I</fullName>
        <ecNumber evidence="7">5.6.2.1</ecNumber>
    </recommendedName>
    <alternativeName>
        <fullName evidence="7">DNA topoisomerase 1</fullName>
    </alternativeName>
</protein>
<keyword evidence="12" id="KW-1185">Reference proteome</keyword>
<dbReference type="Proteomes" id="UP000289886">
    <property type="component" value="Unassembled WGS sequence"/>
</dbReference>
<feature type="compositionally biased region" description="Basic and acidic residues" evidence="9">
    <location>
        <begin position="346"/>
        <end position="434"/>
    </location>
</feature>
<feature type="compositionally biased region" description="Basic and acidic residues" evidence="9">
    <location>
        <begin position="59"/>
        <end position="74"/>
    </location>
</feature>
<dbReference type="FunFam" id="1.10.132.10:FF:000001">
    <property type="entry name" value="DNA topoisomerase I"/>
    <property type="match status" value="1"/>
</dbReference>
<dbReference type="InterPro" id="IPR036202">
    <property type="entry name" value="TopoI_DNA-bd_euk_N_sf"/>
</dbReference>
<feature type="compositionally biased region" description="Polar residues" evidence="9">
    <location>
        <begin position="312"/>
        <end position="327"/>
    </location>
</feature>
<dbReference type="InterPro" id="IPR008336">
    <property type="entry name" value="TopoI_DNA-bd_euk"/>
</dbReference>
<dbReference type="Gene3D" id="1.10.10.41">
    <property type="entry name" value="Yeast DNA topoisomerase - domain 1"/>
    <property type="match status" value="1"/>
</dbReference>
<accession>A0A444TVZ2</accession>
<gene>
    <name evidence="11" type="ORF">EOD39_5651</name>
</gene>
<dbReference type="PANTHER" id="PTHR10290">
    <property type="entry name" value="DNA TOPOISOMERASE I"/>
    <property type="match status" value="1"/>
</dbReference>
<dbReference type="CDD" id="cd00659">
    <property type="entry name" value="Topo_IB_C"/>
    <property type="match status" value="1"/>
</dbReference>
<feature type="coiled-coil region" evidence="8">
    <location>
        <begin position="1032"/>
        <end position="1102"/>
    </location>
</feature>
<feature type="compositionally biased region" description="Basic and acidic residues" evidence="9">
    <location>
        <begin position="550"/>
        <end position="638"/>
    </location>
</feature>
<dbReference type="GO" id="GO:0007059">
    <property type="term" value="P:chromosome segregation"/>
    <property type="evidence" value="ECO:0007669"/>
    <property type="project" value="TreeGrafter"/>
</dbReference>
<dbReference type="EMBL" id="SCEB01215897">
    <property type="protein sequence ID" value="RXM27091.1"/>
    <property type="molecule type" value="Genomic_DNA"/>
</dbReference>
<keyword evidence="4 6" id="KW-0238">DNA-binding</keyword>
<evidence type="ECO:0000256" key="7">
    <source>
        <dbReference type="RuleBase" id="RU365101"/>
    </source>
</evidence>
<dbReference type="GO" id="GO:0003677">
    <property type="term" value="F:DNA binding"/>
    <property type="evidence" value="ECO:0007669"/>
    <property type="project" value="UniProtKB-UniRule"/>
</dbReference>
<evidence type="ECO:0000256" key="9">
    <source>
        <dbReference type="SAM" id="MobiDB-lite"/>
    </source>
</evidence>
<keyword evidence="8" id="KW-0175">Coiled coil</keyword>
<evidence type="ECO:0000313" key="11">
    <source>
        <dbReference type="EMBL" id="RXM27091.1"/>
    </source>
</evidence>
<organism evidence="11 12">
    <name type="scientific">Acipenser ruthenus</name>
    <name type="common">Sterlet sturgeon</name>
    <dbReference type="NCBI Taxonomy" id="7906"/>
    <lineage>
        <taxon>Eukaryota</taxon>
        <taxon>Metazoa</taxon>
        <taxon>Chordata</taxon>
        <taxon>Craniata</taxon>
        <taxon>Vertebrata</taxon>
        <taxon>Euteleostomi</taxon>
        <taxon>Actinopterygii</taxon>
        <taxon>Chondrostei</taxon>
        <taxon>Acipenseriformes</taxon>
        <taxon>Acipenseridae</taxon>
        <taxon>Acipenser</taxon>
    </lineage>
</organism>
<proteinExistence type="inferred from homology"/>
<dbReference type="GO" id="GO:0005694">
    <property type="term" value="C:chromosome"/>
    <property type="evidence" value="ECO:0007669"/>
    <property type="project" value="InterPro"/>
</dbReference>
<feature type="compositionally biased region" description="Polar residues" evidence="9">
    <location>
        <begin position="164"/>
        <end position="179"/>
    </location>
</feature>
<dbReference type="InterPro" id="IPR001631">
    <property type="entry name" value="TopoI"/>
</dbReference>
<dbReference type="InterPro" id="IPR025834">
    <property type="entry name" value="TopoI_C_dom"/>
</dbReference>
<feature type="active site" description="O-(3'-phospho-DNA)-tyrosine intermediate" evidence="6">
    <location>
        <position position="1114"/>
    </location>
</feature>
<dbReference type="Gene3D" id="3.90.15.10">
    <property type="entry name" value="Topoisomerase I, Chain A, domain 3"/>
    <property type="match status" value="1"/>
</dbReference>
<dbReference type="Gene3D" id="2.170.11.10">
    <property type="entry name" value="DNA Topoisomerase I, domain 2"/>
    <property type="match status" value="1"/>
</dbReference>
<dbReference type="SUPFAM" id="SSF56349">
    <property type="entry name" value="DNA breaking-rejoining enzymes"/>
    <property type="match status" value="1"/>
</dbReference>
<dbReference type="GO" id="GO:0006265">
    <property type="term" value="P:DNA topological change"/>
    <property type="evidence" value="ECO:0007669"/>
    <property type="project" value="UniProtKB-UniRule"/>
</dbReference>
<dbReference type="InterPro" id="IPR014711">
    <property type="entry name" value="TopoI_cat_a-hlx-sub_euk"/>
</dbReference>
<dbReference type="PANTHER" id="PTHR10290:SF1">
    <property type="entry name" value="DNA TOPOISOMERASE I, MITOCHONDRIAL"/>
    <property type="match status" value="1"/>
</dbReference>
<dbReference type="SUPFAM" id="SSF56741">
    <property type="entry name" value="Eukaryotic DNA topoisomerase I, N-terminal DNA-binding fragment"/>
    <property type="match status" value="1"/>
</dbReference>
<keyword evidence="3 6" id="KW-0799">Topoisomerase</keyword>
<evidence type="ECO:0000313" key="12">
    <source>
        <dbReference type="Proteomes" id="UP000289886"/>
    </source>
</evidence>
<evidence type="ECO:0000256" key="6">
    <source>
        <dbReference type="PROSITE-ProRule" id="PRU01382"/>
    </source>
</evidence>
<evidence type="ECO:0000256" key="4">
    <source>
        <dbReference type="ARBA" id="ARBA00023125"/>
    </source>
</evidence>
<dbReference type="PRINTS" id="PR00416">
    <property type="entry name" value="EUTPISMRASEI"/>
</dbReference>
<feature type="domain" description="DNA topoisomerase I eukaryotic-type" evidence="10">
    <location>
        <begin position="751"/>
        <end position="1128"/>
    </location>
</feature>
<feature type="region of interest" description="Disordered" evidence="9">
    <location>
        <begin position="1"/>
        <end position="182"/>
    </location>
</feature>
<feature type="compositionally biased region" description="Basic and acidic residues" evidence="9">
    <location>
        <begin position="202"/>
        <end position="267"/>
    </location>
</feature>
<evidence type="ECO:0000256" key="1">
    <source>
        <dbReference type="ARBA" id="ARBA00000213"/>
    </source>
</evidence>
<dbReference type="Pfam" id="PF01028">
    <property type="entry name" value="Topoisom_I"/>
    <property type="match status" value="1"/>
</dbReference>
<sequence length="1156" mass="132184">MGDPKEKIAEGSCDENKMIKSRELEGKKSSSTDAKRERGSSERRQKSDTSERNKKHKVRSADENSELKKEKEKSSTNAGGKPLQDNLIACSEKRTNSKELGNKKVSKLDTIEELGKGTEDVTLEQTLSLPGPADGKESPVDEKSSLLDLNSNSSAVIDQEGRDGNSSVSEGKDQLFSTSSERRVYSGKDLNCNLILNERAEAAKRSHDSERSEHKAKKVKTEKEKSSLSSKDKHDKVSSEKRTNSKELGNKKVSKLDTIEELGKGTEDVTLEQTLSLPGPADGKESQVDEKSSLLDLNSNSSAVIDQEGRDGNSSVSEGKDQLFSTSSERRVYSGKDLNCNLILNERAEAAKRSHDSERSEHKAKKVKTEKEKSSLSSKDKHDKVSSVLNDTKEHAEDNKPPETDGRDSKEGSEQKAKKSKTEKEKSSHNSRDRHDKKKKEKEKRKEKETIKENKETWGGYSEPPDIKEEELRSLADYTGSEAVGVQGSLRQERDSEESMETKGRLKDCKVADENKETLILNKEGDHDPEHKKEIERVKEKKSSKKKVKKDKEHRDGHKGEKEGKKRGEEGKERKEKKSKEDSDKSKKGVQKESEKRKSSKDGKDKESEKQKIKKEGEEKKSKTEERKEKQQQEEASGRKGTTTMARSGSFLNTKAPYSHLLMSHCLTMSTSIMMEMTKTERKHIKDLEKCDFKEIHKYFVDRTEEKKALPKEKKQELKAEADKVQQEFGFCLLDGHREKIGNFKVEPPGLFRGRGIHPKMGMLKKRLQPEDVIINCSKDSKIPEPPEGHRWKEVRHDNTVTWLASWTENVQGSIKYVMLNPSSKLKGEKDWQKFEMARKLKGLVDSIRLQYRSDWKAREMKQRQRGVALYFIDKLALRVGNEKDESETADTVGCCSLRLEHIKLHKKLGDDEYVVEFDFLGKDSIRYYNKVPVEKPVFKNLQLFMNNKNPEDDLFDRLTTDVVNKYLRELMDGLSAKVFRTFNASITLQQQLMQLTNPDDTVAEKILSYNRANRAVAILCNHQRAAPKSFEKSMENLQAKIEAKRQQLEQARIDLKKAKVDYEKKKDEKSKKLMEKKAALVKRLEEQLKKLQLQVTDREENKQIALGTSKLNYLDPRISVAWCKKFGVPIEKIYTKTHRDKFAWAIHMTDEDFEF</sequence>
<dbReference type="GO" id="GO:0005730">
    <property type="term" value="C:nucleolus"/>
    <property type="evidence" value="ECO:0007669"/>
    <property type="project" value="TreeGrafter"/>
</dbReference>
<dbReference type="PROSITE" id="PS00176">
    <property type="entry name" value="TOPO_IB_1"/>
    <property type="match status" value="1"/>
</dbReference>
<feature type="region of interest" description="Disordered" evidence="9">
    <location>
        <begin position="202"/>
        <end position="646"/>
    </location>
</feature>
<feature type="compositionally biased region" description="Basic and acidic residues" evidence="9">
    <location>
        <begin position="465"/>
        <end position="474"/>
    </location>
</feature>
<dbReference type="FunFam" id="3.90.15.10:FF:000001">
    <property type="entry name" value="DNA topoisomerase I"/>
    <property type="match status" value="1"/>
</dbReference>
<dbReference type="InterPro" id="IPR014727">
    <property type="entry name" value="TopoI_cat_a/b-sub_euk"/>
</dbReference>
<dbReference type="FunFam" id="2.170.11.10:FF:000002">
    <property type="entry name" value="DNA topoisomerase I"/>
    <property type="match status" value="1"/>
</dbReference>
<comment type="similarity">
    <text evidence="2 6 7">Belongs to the type IB topoisomerase family.</text>
</comment>
<evidence type="ECO:0000256" key="5">
    <source>
        <dbReference type="ARBA" id="ARBA00023235"/>
    </source>
</evidence>
<dbReference type="InterPro" id="IPR013500">
    <property type="entry name" value="TopoI_cat_euk"/>
</dbReference>
<dbReference type="SMART" id="SM00435">
    <property type="entry name" value="TOPEUc"/>
    <property type="match status" value="1"/>
</dbReference>
<feature type="compositionally biased region" description="Basic and acidic residues" evidence="9">
    <location>
        <begin position="134"/>
        <end position="145"/>
    </location>
</feature>
<dbReference type="InterPro" id="IPR013030">
    <property type="entry name" value="DNA_topo_DNA_db_N_dom2"/>
</dbReference>
<dbReference type="SUPFAM" id="SSF46596">
    <property type="entry name" value="Eukaryotic DNA topoisomerase I, dispensable insert domain"/>
    <property type="match status" value="1"/>
</dbReference>
<dbReference type="EC" id="5.6.2.1" evidence="7"/>
<comment type="catalytic activity">
    <reaction evidence="1 6 7">
        <text>ATP-independent breakage of single-stranded DNA, followed by passage and rejoining.</text>
        <dbReference type="EC" id="5.6.2.1"/>
    </reaction>
</comment>
<feature type="compositionally biased region" description="Basic and acidic residues" evidence="9">
    <location>
        <begin position="1"/>
        <end position="52"/>
    </location>
</feature>
<comment type="function">
    <text evidence="7">Releases the supercoiling and torsional tension of DNA introduced during the DNA replication and transcription by transiently cleaving and rejoining one strand of the DNA duplex. Introduces a single-strand break via transesterification at the specific target site 5'-[CT]CCTTp site in duplex DNA. The scissile phosphodiester is attacked by the catalytic tyrosine of the enzyme, resulting in the formation of a DNA-(3'-phosphotyrosyl)-enzyme intermediate and the expulsion of a 5'-OH DNA strand. The free DNA strand then undergoes passage around the unbroken strand thus removing DNA supercoils. Finally, in the religation step, the DNA 5'-OH attacks the covalent intermediate to expel the active-site tyrosine and restore the DNA phosphodiester backbone.</text>
</comment>
<name>A0A444TVZ2_ACIRT</name>
<evidence type="ECO:0000259" key="10">
    <source>
        <dbReference type="SMART" id="SM00435"/>
    </source>
</evidence>